<reference evidence="7 9" key="2">
    <citation type="journal article" date="2013" name="Nature">
        <title>Insights into bilaterian evolution from three spiralian genomes.</title>
        <authorList>
            <person name="Simakov O."/>
            <person name="Marletaz F."/>
            <person name="Cho S.J."/>
            <person name="Edsinger-Gonzales E."/>
            <person name="Havlak P."/>
            <person name="Hellsten U."/>
            <person name="Kuo D.H."/>
            <person name="Larsson T."/>
            <person name="Lv J."/>
            <person name="Arendt D."/>
            <person name="Savage R."/>
            <person name="Osoegawa K."/>
            <person name="de Jong P."/>
            <person name="Grimwood J."/>
            <person name="Chapman J.A."/>
            <person name="Shapiro H."/>
            <person name="Aerts A."/>
            <person name="Otillar R.P."/>
            <person name="Terry A.Y."/>
            <person name="Boore J.L."/>
            <person name="Grigoriev I.V."/>
            <person name="Lindberg D.R."/>
            <person name="Seaver E.C."/>
            <person name="Weisblat D.A."/>
            <person name="Putnam N.H."/>
            <person name="Rokhsar D.S."/>
        </authorList>
    </citation>
    <scope>NUCLEOTIDE SEQUENCE</scope>
    <source>
        <strain evidence="7 9">I ESC-2004</strain>
    </source>
</reference>
<dbReference type="HOGENOM" id="CLU_072366_3_1_1"/>
<dbReference type="PANTHER" id="PTHR23055:SF178">
    <property type="entry name" value="NEUROCALCIN HOMOLOG"/>
    <property type="match status" value="1"/>
</dbReference>
<dbReference type="EnsemblMetazoa" id="CapteT99384">
    <property type="protein sequence ID" value="CapteP99384"/>
    <property type="gene ID" value="CapteG99384"/>
</dbReference>
<dbReference type="AlphaFoldDB" id="R7U4J5"/>
<dbReference type="EMBL" id="KB305208">
    <property type="protein sequence ID" value="ELU01285.1"/>
    <property type="molecule type" value="Genomic_DNA"/>
</dbReference>
<comment type="similarity">
    <text evidence="1">Belongs to the recoverin family.</text>
</comment>
<evidence type="ECO:0000256" key="2">
    <source>
        <dbReference type="ARBA" id="ARBA00022707"/>
    </source>
</evidence>
<organism evidence="7">
    <name type="scientific">Capitella teleta</name>
    <name type="common">Polychaete worm</name>
    <dbReference type="NCBI Taxonomy" id="283909"/>
    <lineage>
        <taxon>Eukaryota</taxon>
        <taxon>Metazoa</taxon>
        <taxon>Spiralia</taxon>
        <taxon>Lophotrochozoa</taxon>
        <taxon>Annelida</taxon>
        <taxon>Polychaeta</taxon>
        <taxon>Sedentaria</taxon>
        <taxon>Scolecida</taxon>
        <taxon>Capitellidae</taxon>
        <taxon>Capitella</taxon>
    </lineage>
</organism>
<dbReference type="EMBL" id="AMQN01046961">
    <property type="status" value="NOT_ANNOTATED_CDS"/>
    <property type="molecule type" value="Genomic_DNA"/>
</dbReference>
<keyword evidence="4" id="KW-0677">Repeat</keyword>
<dbReference type="InterPro" id="IPR002048">
    <property type="entry name" value="EF_hand_dom"/>
</dbReference>
<dbReference type="Proteomes" id="UP000014760">
    <property type="component" value="Unassembled WGS sequence"/>
</dbReference>
<dbReference type="STRING" id="283909.R7U4J5"/>
<reference evidence="9" key="1">
    <citation type="submission" date="2012-12" db="EMBL/GenBank/DDBJ databases">
        <authorList>
            <person name="Hellsten U."/>
            <person name="Grimwood J."/>
            <person name="Chapman J.A."/>
            <person name="Shapiro H."/>
            <person name="Aerts A."/>
            <person name="Otillar R.P."/>
            <person name="Terry A.Y."/>
            <person name="Boore J.L."/>
            <person name="Simakov O."/>
            <person name="Marletaz F."/>
            <person name="Cho S.-J."/>
            <person name="Edsinger-Gonzales E."/>
            <person name="Havlak P."/>
            <person name="Kuo D.-H."/>
            <person name="Larsson T."/>
            <person name="Lv J."/>
            <person name="Arendt D."/>
            <person name="Savage R."/>
            <person name="Osoegawa K."/>
            <person name="de Jong P."/>
            <person name="Lindberg D.R."/>
            <person name="Seaver E.C."/>
            <person name="Weisblat D.A."/>
            <person name="Putnam N.H."/>
            <person name="Grigoriev I.V."/>
            <person name="Rokhsar D.S."/>
        </authorList>
    </citation>
    <scope>NUCLEOTIDE SEQUENCE</scope>
    <source>
        <strain evidence="9">I ESC-2004</strain>
    </source>
</reference>
<evidence type="ECO:0000256" key="5">
    <source>
        <dbReference type="ARBA" id="ARBA00023288"/>
    </source>
</evidence>
<evidence type="ECO:0000256" key="3">
    <source>
        <dbReference type="ARBA" id="ARBA00022723"/>
    </source>
</evidence>
<dbReference type="PROSITE" id="PS50222">
    <property type="entry name" value="EF_HAND_2"/>
    <property type="match status" value="1"/>
</dbReference>
<dbReference type="OrthoDB" id="191686at2759"/>
<gene>
    <name evidence="7" type="ORF">CAPTEDRAFT_99384</name>
</gene>
<evidence type="ECO:0000256" key="1">
    <source>
        <dbReference type="ARBA" id="ARBA00006049"/>
    </source>
</evidence>
<keyword evidence="9" id="KW-1185">Reference proteome</keyword>
<sequence>MGNHQTHGLQPQVVTSLKKETGFTNGEISDLYRQFRMDNKDLYMTVNQINDMYKGVFPHGNPEQFGERVFATFDKRSKGKVDFHEFLSILSIQLKGNVKSKYEWVFDVIDFKKTGNARRDDVLHVITVSSSFLPISFRIADCLLAQYNHNR</sequence>
<dbReference type="InterPro" id="IPR011992">
    <property type="entry name" value="EF-hand-dom_pair"/>
</dbReference>
<accession>R7U4J5</accession>
<keyword evidence="3" id="KW-0479">Metal-binding</keyword>
<dbReference type="Gene3D" id="1.10.238.10">
    <property type="entry name" value="EF-hand"/>
    <property type="match status" value="1"/>
</dbReference>
<dbReference type="PANTHER" id="PTHR23055">
    <property type="entry name" value="CALCIUM BINDING PROTEINS"/>
    <property type="match status" value="1"/>
</dbReference>
<evidence type="ECO:0000313" key="9">
    <source>
        <dbReference type="Proteomes" id="UP000014760"/>
    </source>
</evidence>
<dbReference type="OMA" id="KLHCELR"/>
<dbReference type="PRINTS" id="PR00450">
    <property type="entry name" value="RECOVERIN"/>
</dbReference>
<proteinExistence type="inferred from homology"/>
<evidence type="ECO:0000256" key="4">
    <source>
        <dbReference type="ARBA" id="ARBA00022737"/>
    </source>
</evidence>
<evidence type="ECO:0000313" key="7">
    <source>
        <dbReference type="EMBL" id="ELU01285.1"/>
    </source>
</evidence>
<name>R7U4J5_CAPTE</name>
<feature type="domain" description="EF-hand" evidence="6">
    <location>
        <begin position="61"/>
        <end position="96"/>
    </location>
</feature>
<reference evidence="8" key="3">
    <citation type="submission" date="2015-06" db="UniProtKB">
        <authorList>
            <consortium name="EnsemblMetazoa"/>
        </authorList>
    </citation>
    <scope>IDENTIFICATION</scope>
</reference>
<evidence type="ECO:0000313" key="8">
    <source>
        <dbReference type="EnsemblMetazoa" id="CapteP99384"/>
    </source>
</evidence>
<dbReference type="InterPro" id="IPR028846">
    <property type="entry name" value="Recoverin"/>
</dbReference>
<protein>
    <recommendedName>
        <fullName evidence="6">EF-hand domain-containing protein</fullName>
    </recommendedName>
</protein>
<dbReference type="SUPFAM" id="SSF47473">
    <property type="entry name" value="EF-hand"/>
    <property type="match status" value="1"/>
</dbReference>
<keyword evidence="5" id="KW-0449">Lipoprotein</keyword>
<dbReference type="GO" id="GO:0005509">
    <property type="term" value="F:calcium ion binding"/>
    <property type="evidence" value="ECO:0007669"/>
    <property type="project" value="InterPro"/>
</dbReference>
<keyword evidence="2" id="KW-0519">Myristate</keyword>
<evidence type="ECO:0000259" key="6">
    <source>
        <dbReference type="PROSITE" id="PS50222"/>
    </source>
</evidence>